<feature type="transmembrane region" description="Helical" evidence="1">
    <location>
        <begin position="6"/>
        <end position="32"/>
    </location>
</feature>
<protein>
    <submittedName>
        <fullName evidence="2">Uncharacterized protein</fullName>
    </submittedName>
</protein>
<dbReference type="AlphaFoldDB" id="A0A917EF10"/>
<evidence type="ECO:0000313" key="3">
    <source>
        <dbReference type="Proteomes" id="UP000612855"/>
    </source>
</evidence>
<dbReference type="Proteomes" id="UP000612855">
    <property type="component" value="Unassembled WGS sequence"/>
</dbReference>
<evidence type="ECO:0000313" key="2">
    <source>
        <dbReference type="EMBL" id="GGE31312.1"/>
    </source>
</evidence>
<gene>
    <name evidence="2" type="ORF">GCM10011360_19060</name>
</gene>
<keyword evidence="1" id="KW-0472">Membrane</keyword>
<dbReference type="EMBL" id="BMFJ01000001">
    <property type="protein sequence ID" value="GGE31312.1"/>
    <property type="molecule type" value="Genomic_DNA"/>
</dbReference>
<proteinExistence type="predicted"/>
<keyword evidence="1" id="KW-1133">Transmembrane helix</keyword>
<name>A0A917EF10_9RHOB</name>
<dbReference type="RefSeq" id="WP_188477446.1">
    <property type="nucleotide sequence ID" value="NZ_BMFJ01000001.1"/>
</dbReference>
<reference evidence="3" key="1">
    <citation type="journal article" date="2019" name="Int. J. Syst. Evol. Microbiol.">
        <title>The Global Catalogue of Microorganisms (GCM) 10K type strain sequencing project: providing services to taxonomists for standard genome sequencing and annotation.</title>
        <authorList>
            <consortium name="The Broad Institute Genomics Platform"/>
            <consortium name="The Broad Institute Genome Sequencing Center for Infectious Disease"/>
            <person name="Wu L."/>
            <person name="Ma J."/>
        </authorList>
    </citation>
    <scope>NUCLEOTIDE SEQUENCE [LARGE SCALE GENOMIC DNA]</scope>
    <source>
        <strain evidence="3">CGMCC 1.12664</strain>
    </source>
</reference>
<keyword evidence="3" id="KW-1185">Reference proteome</keyword>
<evidence type="ECO:0000256" key="1">
    <source>
        <dbReference type="SAM" id="Phobius"/>
    </source>
</evidence>
<organism evidence="2 3">
    <name type="scientific">Primorskyibacter flagellatus</name>
    <dbReference type="NCBI Taxonomy" id="1387277"/>
    <lineage>
        <taxon>Bacteria</taxon>
        <taxon>Pseudomonadati</taxon>
        <taxon>Pseudomonadota</taxon>
        <taxon>Alphaproteobacteria</taxon>
        <taxon>Rhodobacterales</taxon>
        <taxon>Roseobacteraceae</taxon>
        <taxon>Primorskyibacter</taxon>
    </lineage>
</organism>
<keyword evidence="1" id="KW-0812">Transmembrane</keyword>
<sequence length="64" mass="7242">MSDFFAFLFSPAGLVAYGAFWVVKIIAGAWAIRQILTLLPERTRGWTEYQLTRIGLLRRKGPLG</sequence>
<accession>A0A917EF10</accession>
<comment type="caution">
    <text evidence="2">The sequence shown here is derived from an EMBL/GenBank/DDBJ whole genome shotgun (WGS) entry which is preliminary data.</text>
</comment>